<keyword evidence="5" id="KW-1185">Reference proteome</keyword>
<feature type="domain" description="Thioredoxin-like fold" evidence="3">
    <location>
        <begin position="94"/>
        <end position="218"/>
    </location>
</feature>
<dbReference type="Gene3D" id="3.40.30.10">
    <property type="entry name" value="Glutaredoxin"/>
    <property type="match status" value="1"/>
</dbReference>
<dbReference type="AlphaFoldDB" id="A0AAD3CUC1"/>
<dbReference type="PANTHER" id="PTHR46762:SF1">
    <property type="entry name" value="NUCLEOREDOXIN-LIKE PROTEIN 2"/>
    <property type="match status" value="1"/>
</dbReference>
<evidence type="ECO:0000313" key="4">
    <source>
        <dbReference type="EMBL" id="GFH51306.1"/>
    </source>
</evidence>
<dbReference type="GO" id="GO:0045494">
    <property type="term" value="P:photoreceptor cell maintenance"/>
    <property type="evidence" value="ECO:0007669"/>
    <property type="project" value="InterPro"/>
</dbReference>
<dbReference type="PANTHER" id="PTHR46762">
    <property type="entry name" value="NUCLEOREDOXIN-LIKE PROTEIN 2"/>
    <property type="match status" value="1"/>
</dbReference>
<dbReference type="InterPro" id="IPR029519">
    <property type="entry name" value="RdCVF2"/>
</dbReference>
<evidence type="ECO:0000313" key="5">
    <source>
        <dbReference type="Proteomes" id="UP001054902"/>
    </source>
</evidence>
<evidence type="ECO:0000256" key="1">
    <source>
        <dbReference type="SAM" id="MobiDB-lite"/>
    </source>
</evidence>
<feature type="region of interest" description="Disordered" evidence="1">
    <location>
        <begin position="1"/>
        <end position="35"/>
    </location>
</feature>
<evidence type="ECO:0000259" key="3">
    <source>
        <dbReference type="Pfam" id="PF13905"/>
    </source>
</evidence>
<dbReference type="EMBL" id="BLLK01000045">
    <property type="protein sequence ID" value="GFH51306.1"/>
    <property type="molecule type" value="Genomic_DNA"/>
</dbReference>
<protein>
    <recommendedName>
        <fullName evidence="3">Thioredoxin-like fold domain-containing protein</fullName>
    </recommendedName>
</protein>
<feature type="transmembrane region" description="Helical" evidence="2">
    <location>
        <begin position="36"/>
        <end position="55"/>
    </location>
</feature>
<organism evidence="4 5">
    <name type="scientific">Chaetoceros tenuissimus</name>
    <dbReference type="NCBI Taxonomy" id="426638"/>
    <lineage>
        <taxon>Eukaryota</taxon>
        <taxon>Sar</taxon>
        <taxon>Stramenopiles</taxon>
        <taxon>Ochrophyta</taxon>
        <taxon>Bacillariophyta</taxon>
        <taxon>Coscinodiscophyceae</taxon>
        <taxon>Chaetocerotophycidae</taxon>
        <taxon>Chaetocerotales</taxon>
        <taxon>Chaetocerotaceae</taxon>
        <taxon>Chaetoceros</taxon>
    </lineage>
</organism>
<comment type="caution">
    <text evidence="4">The sequence shown here is derived from an EMBL/GenBank/DDBJ whole genome shotgun (WGS) entry which is preliminary data.</text>
</comment>
<sequence>MQLPVTMDDAVNPPSSAFKSGGRRNRRGGNKQSSPSTALTCALFLFVIGAIGLLVRKNDFAPKPTSRKMGSDNYPQTRVLEKFKSLDDAFAHSKIVGLYFAASWCGMSTPVTKEIDALFYKDEEGSTSKIAPKILTQSDIEQKIEKDLAIVYVSSDYTKGELDSYIADRPYWLSVPFDSPDKTAIKQHFRICAHVEQESLGIPERRAEIPSLVIIDSKTHGVLSTSGVSDLRDYDDEVLDHWLSLHSLIRTLEDKYEEE</sequence>
<proteinExistence type="predicted"/>
<reference evidence="4 5" key="1">
    <citation type="journal article" date="2021" name="Sci. Rep.">
        <title>The genome of the diatom Chaetoceros tenuissimus carries an ancient integrated fragment of an extant virus.</title>
        <authorList>
            <person name="Hongo Y."/>
            <person name="Kimura K."/>
            <person name="Takaki Y."/>
            <person name="Yoshida Y."/>
            <person name="Baba S."/>
            <person name="Kobayashi G."/>
            <person name="Nagasaki K."/>
            <person name="Hano T."/>
            <person name="Tomaru Y."/>
        </authorList>
    </citation>
    <scope>NUCLEOTIDE SEQUENCE [LARGE SCALE GENOMIC DNA]</scope>
    <source>
        <strain evidence="4 5">NIES-3715</strain>
    </source>
</reference>
<dbReference type="InterPro" id="IPR036249">
    <property type="entry name" value="Thioredoxin-like_sf"/>
</dbReference>
<keyword evidence="2" id="KW-1133">Transmembrane helix</keyword>
<accession>A0AAD3CUC1</accession>
<dbReference type="Proteomes" id="UP001054902">
    <property type="component" value="Unassembled WGS sequence"/>
</dbReference>
<name>A0AAD3CUC1_9STRA</name>
<dbReference type="SUPFAM" id="SSF52833">
    <property type="entry name" value="Thioredoxin-like"/>
    <property type="match status" value="1"/>
</dbReference>
<dbReference type="Pfam" id="PF13905">
    <property type="entry name" value="Thioredoxin_8"/>
    <property type="match status" value="1"/>
</dbReference>
<dbReference type="InterPro" id="IPR012336">
    <property type="entry name" value="Thioredoxin-like_fold"/>
</dbReference>
<evidence type="ECO:0000256" key="2">
    <source>
        <dbReference type="SAM" id="Phobius"/>
    </source>
</evidence>
<keyword evidence="2" id="KW-0472">Membrane</keyword>
<keyword evidence="2" id="KW-0812">Transmembrane</keyword>
<gene>
    <name evidence="4" type="ORF">CTEN210_07782</name>
</gene>